<evidence type="ECO:0000259" key="2">
    <source>
        <dbReference type="SMART" id="SM00484"/>
    </source>
</evidence>
<proteinExistence type="predicted"/>
<dbReference type="InterPro" id="IPR006084">
    <property type="entry name" value="XPG/Rad2"/>
</dbReference>
<dbReference type="InterPro" id="IPR026960">
    <property type="entry name" value="RVT-Znf"/>
</dbReference>
<dbReference type="PANTHER" id="PTHR11081">
    <property type="entry name" value="FLAP ENDONUCLEASE FAMILY MEMBER"/>
    <property type="match status" value="1"/>
</dbReference>
<name>A0ABY9CPX9_VITVI</name>
<keyword evidence="1" id="KW-0732">Signal</keyword>
<dbReference type="InterPro" id="IPR006086">
    <property type="entry name" value="XPG-I_dom"/>
</dbReference>
<evidence type="ECO:0000313" key="3">
    <source>
        <dbReference type="EMBL" id="WJZ96622.1"/>
    </source>
</evidence>
<dbReference type="InterPro" id="IPR029060">
    <property type="entry name" value="PIN-like_dom_sf"/>
</dbReference>
<dbReference type="SMART" id="SM00484">
    <property type="entry name" value="XPGI"/>
    <property type="match status" value="1"/>
</dbReference>
<dbReference type="Pfam" id="PF13966">
    <property type="entry name" value="zf-RVT"/>
    <property type="match status" value="1"/>
</dbReference>
<dbReference type="InterPro" id="IPR008918">
    <property type="entry name" value="HhH2"/>
</dbReference>
<dbReference type="Proteomes" id="UP001227230">
    <property type="component" value="Chromosome 10"/>
</dbReference>
<dbReference type="CDD" id="cd09908">
    <property type="entry name" value="H3TH_EXO1"/>
    <property type="match status" value="1"/>
</dbReference>
<evidence type="ECO:0000256" key="1">
    <source>
        <dbReference type="SAM" id="SignalP"/>
    </source>
</evidence>
<dbReference type="PANTHER" id="PTHR11081:SF65">
    <property type="entry name" value="DNA DAMAGE-INDUCIBLE PROTEIN DIN7-RELATED"/>
    <property type="match status" value="1"/>
</dbReference>
<dbReference type="SMART" id="SM00279">
    <property type="entry name" value="HhH2"/>
    <property type="match status" value="1"/>
</dbReference>
<dbReference type="Pfam" id="PF00867">
    <property type="entry name" value="XPG_I"/>
    <property type="match status" value="1"/>
</dbReference>
<feature type="signal peptide" evidence="1">
    <location>
        <begin position="1"/>
        <end position="16"/>
    </location>
</feature>
<organism evidence="3 4">
    <name type="scientific">Vitis vinifera</name>
    <name type="common">Grape</name>
    <dbReference type="NCBI Taxonomy" id="29760"/>
    <lineage>
        <taxon>Eukaryota</taxon>
        <taxon>Viridiplantae</taxon>
        <taxon>Streptophyta</taxon>
        <taxon>Embryophyta</taxon>
        <taxon>Tracheophyta</taxon>
        <taxon>Spermatophyta</taxon>
        <taxon>Magnoliopsida</taxon>
        <taxon>eudicotyledons</taxon>
        <taxon>Gunneridae</taxon>
        <taxon>Pentapetalae</taxon>
        <taxon>rosids</taxon>
        <taxon>Vitales</taxon>
        <taxon>Vitaceae</taxon>
        <taxon>Viteae</taxon>
        <taxon>Vitis</taxon>
    </lineage>
</organism>
<dbReference type="InterPro" id="IPR037315">
    <property type="entry name" value="EXO1_H3TH"/>
</dbReference>
<reference evidence="3 4" key="1">
    <citation type="journal article" date="2023" name="Hortic Res">
        <title>The complete reference genome for grapevine (Vitis vinifera L.) genetics and breeding.</title>
        <authorList>
            <person name="Shi X."/>
            <person name="Cao S."/>
            <person name="Wang X."/>
            <person name="Huang S."/>
            <person name="Wang Y."/>
            <person name="Liu Z."/>
            <person name="Liu W."/>
            <person name="Leng X."/>
            <person name="Peng Y."/>
            <person name="Wang N."/>
            <person name="Wang Y."/>
            <person name="Ma Z."/>
            <person name="Xu X."/>
            <person name="Zhang F."/>
            <person name="Xue H."/>
            <person name="Zhong H."/>
            <person name="Wang Y."/>
            <person name="Zhang K."/>
            <person name="Velt A."/>
            <person name="Avia K."/>
            <person name="Holtgrawe D."/>
            <person name="Grimplet J."/>
            <person name="Matus J.T."/>
            <person name="Ware D."/>
            <person name="Wu X."/>
            <person name="Wang H."/>
            <person name="Liu C."/>
            <person name="Fang Y."/>
            <person name="Rustenholz C."/>
            <person name="Cheng Z."/>
            <person name="Xiao H."/>
            <person name="Zhou Y."/>
        </authorList>
    </citation>
    <scope>NUCLEOTIDE SEQUENCE [LARGE SCALE GENOMIC DNA]</scope>
    <source>
        <strain evidence="4">cv. Pinot noir / PN40024</strain>
        <tissue evidence="3">Leaf</tissue>
    </source>
</reference>
<sequence length="1004" mass="114341">MAYLSWLLMWFEAISGLRINLDKSEILPVGRVENLEVLALEVGCKVGRLPTSYLGIPLGANHKSVAIWDGVEERFWKRLAMWKRQFISKGGRMTLIHSTLSSMPIYLMSLLRILRVVSLRLKKIQRDFLWGGGALERKPHLVKWDTVCLDKRKGGLGVRRLSTLNRALLCKWNWRFANERDTLWRCVISRKFGEEEGSWYTKDVREGFGVGFWKDIRKEGALLQNKVGFSMGNGRRVKFWKDNWCRNFTLCNSFPSLYAFATYKEAWLEELWDHSGGEGVWSPNFSKPFNDWEVEEVEGLLLTIRASWGKVLTLHQLKKRGRCLANRCFLCCEEEESIDHILIQCSRARVLWELLFALFGVTWVLPYSVRDTLSGWCGFNLGKKRRKVWKAAPLCIFLAVWKERNRIAFDNEELSMHRVRKENLARAIEHESNGNSAAAYECYQKAVDISPSIARELIQVLKQENVSYIVAPYEADAQMTFLAVSQQVDAIITEDSDMIPFGCPRIIFKMDKFGQGVEFKYSMIQQNKELSFAGFTKQMILEMCILSGCDYLQSLPGMGLKKAHALIKKFKSYDKVIKHLRYATGSVPPLYEESFKKAMLTFQHQRVYDPTIEDIVHLSVLSDNVDRILTIITLISQDIAKGIATGDLDPFTKMPFQGQNASDGLLLDGTYQLESFKPESERKKIELPAQKNLLTNYFCFTSLEAKGKFRAPRITPNDSNPVHGFPPTTCLSASVLKSGNLGNATPSNDSVEDVGAAKTPEFIESASHGDRRSQEHSLLQQYRHSIHKPCLALHKEHECKYDLDAAEGKMPVENRKIIVRSRYFQHKSVKENDRDNENEKLLVNNGDATDICENKSPQSPFENNYLKSAIMKRKPTSVDSIQPDVKAKYMRTNASLANRSNCDPDIDDTFIETEGGGKFGSNISHLGHYSDIAEKSMERFVSVLSSFNYSSGSRASGLRAPLRDVQNIHPTRSTVGIDVNKFAYVPNKMRTASASQKRLNMNNI</sequence>
<dbReference type="Gene3D" id="3.40.50.1010">
    <property type="entry name" value="5'-nuclease"/>
    <property type="match status" value="1"/>
</dbReference>
<keyword evidence="4" id="KW-1185">Reference proteome</keyword>
<evidence type="ECO:0000313" key="4">
    <source>
        <dbReference type="Proteomes" id="UP001227230"/>
    </source>
</evidence>
<feature type="domain" description="XPG-I" evidence="2">
    <location>
        <begin position="462"/>
        <end position="532"/>
    </location>
</feature>
<gene>
    <name evidence="3" type="ORF">VitviT2T_015289</name>
</gene>
<dbReference type="EMBL" id="CP126657">
    <property type="protein sequence ID" value="WJZ96622.1"/>
    <property type="molecule type" value="Genomic_DNA"/>
</dbReference>
<dbReference type="SUPFAM" id="SSF47807">
    <property type="entry name" value="5' to 3' exonuclease, C-terminal subdomain"/>
    <property type="match status" value="1"/>
</dbReference>
<dbReference type="PRINTS" id="PR00853">
    <property type="entry name" value="XPGRADSUPER"/>
</dbReference>
<dbReference type="InterPro" id="IPR036279">
    <property type="entry name" value="5-3_exonuclease_C_sf"/>
</dbReference>
<dbReference type="Gene3D" id="1.10.150.20">
    <property type="entry name" value="5' to 3' exonuclease, C-terminal subdomain"/>
    <property type="match status" value="1"/>
</dbReference>
<protein>
    <recommendedName>
        <fullName evidence="2">XPG-I domain-containing protein</fullName>
    </recommendedName>
</protein>
<dbReference type="SUPFAM" id="SSF88723">
    <property type="entry name" value="PIN domain-like"/>
    <property type="match status" value="1"/>
</dbReference>
<feature type="chain" id="PRO_5047195336" description="XPG-I domain-containing protein" evidence="1">
    <location>
        <begin position="17"/>
        <end position="1004"/>
    </location>
</feature>
<accession>A0ABY9CPX9</accession>